<name>A0A0K6FWJ0_9AGAM</name>
<sequence>MQHPPETPCKRIRRLRNEQSSPEYILKPPPGLSWADKVFELCDTLRSDFNEFTQTRMSKSDQAAPEMLLNTLGNLRLTLTDLLEKPSAAKPSAVKSTSPVRIVVQLKHLPALPIRDLPARDIYQRLAASASTLPRAPTPLGVHWNRNNNLIISFPSDTSHTSVKTLYPSIRSLIGSENPPTIRFDVPWRKVHLAGIRVRDHPDQPIASEEELWQTLQLNPALQDLSITVQPTWLKKPESITGTHTSAVIAFEDLDGSVERALLKTTIFAFGKTVTIKKWHDRPPAKHRVG</sequence>
<gene>
    <name evidence="1" type="ORF">RSOLAG22IIIB_09016</name>
</gene>
<reference evidence="1 2" key="1">
    <citation type="submission" date="2015-07" db="EMBL/GenBank/DDBJ databases">
        <authorList>
            <person name="Noorani M."/>
        </authorList>
    </citation>
    <scope>NUCLEOTIDE SEQUENCE [LARGE SCALE GENOMIC DNA]</scope>
    <source>
        <strain evidence="1">BBA 69670</strain>
    </source>
</reference>
<dbReference type="AlphaFoldDB" id="A0A0K6FWJ0"/>
<proteinExistence type="predicted"/>
<keyword evidence="2" id="KW-1185">Reference proteome</keyword>
<accession>A0A0K6FWJ0</accession>
<protein>
    <submittedName>
        <fullName evidence="1">Uncharacterized protein</fullName>
    </submittedName>
</protein>
<dbReference type="Proteomes" id="UP000044841">
    <property type="component" value="Unassembled WGS sequence"/>
</dbReference>
<evidence type="ECO:0000313" key="1">
    <source>
        <dbReference type="EMBL" id="CUA70596.1"/>
    </source>
</evidence>
<dbReference type="EMBL" id="CYGV01001188">
    <property type="protein sequence ID" value="CUA70596.1"/>
    <property type="molecule type" value="Genomic_DNA"/>
</dbReference>
<evidence type="ECO:0000313" key="2">
    <source>
        <dbReference type="Proteomes" id="UP000044841"/>
    </source>
</evidence>
<organism evidence="1 2">
    <name type="scientific">Rhizoctonia solani</name>
    <dbReference type="NCBI Taxonomy" id="456999"/>
    <lineage>
        <taxon>Eukaryota</taxon>
        <taxon>Fungi</taxon>
        <taxon>Dikarya</taxon>
        <taxon>Basidiomycota</taxon>
        <taxon>Agaricomycotina</taxon>
        <taxon>Agaricomycetes</taxon>
        <taxon>Cantharellales</taxon>
        <taxon>Ceratobasidiaceae</taxon>
        <taxon>Rhizoctonia</taxon>
    </lineage>
</organism>